<protein>
    <submittedName>
        <fullName evidence="10">High-copy suppressor of rspA</fullName>
    </submittedName>
    <submittedName>
        <fullName evidence="9">Major facilitator superfamily permease</fullName>
    </submittedName>
</protein>
<feature type="transmembrane region" description="Helical" evidence="7">
    <location>
        <begin position="107"/>
        <end position="126"/>
    </location>
</feature>
<keyword evidence="6 7" id="KW-0472">Membrane</keyword>
<evidence type="ECO:0000259" key="8">
    <source>
        <dbReference type="PROSITE" id="PS50850"/>
    </source>
</evidence>
<reference evidence="10 12" key="1">
    <citation type="submission" date="2019-03" db="EMBL/GenBank/DDBJ databases">
        <authorList>
            <consortium name="Pathogen Informatics"/>
        </authorList>
    </citation>
    <scope>NUCLEOTIDE SEQUENCE [LARGE SCALE GENOMIC DNA]</scope>
    <source>
        <strain evidence="9 11">2880STDY5682802</strain>
        <strain evidence="10 12">NCTC12998</strain>
    </source>
</reference>
<evidence type="ECO:0000256" key="2">
    <source>
        <dbReference type="ARBA" id="ARBA00022448"/>
    </source>
</evidence>
<feature type="transmembrane region" description="Helical" evidence="7">
    <location>
        <begin position="193"/>
        <end position="216"/>
    </location>
</feature>
<evidence type="ECO:0000256" key="1">
    <source>
        <dbReference type="ARBA" id="ARBA00004651"/>
    </source>
</evidence>
<feature type="transmembrane region" description="Helical" evidence="7">
    <location>
        <begin position="165"/>
        <end position="187"/>
    </location>
</feature>
<keyword evidence="4 7" id="KW-0812">Transmembrane</keyword>
<dbReference type="InterPro" id="IPR036259">
    <property type="entry name" value="MFS_trans_sf"/>
</dbReference>
<feature type="transmembrane region" description="Helical" evidence="7">
    <location>
        <begin position="70"/>
        <end position="95"/>
    </location>
</feature>
<evidence type="ECO:0000313" key="10">
    <source>
        <dbReference type="EMBL" id="VFS58585.1"/>
    </source>
</evidence>
<dbReference type="EMBL" id="CAADJE010000012">
    <property type="protein sequence ID" value="VFS58585.1"/>
    <property type="molecule type" value="Genomic_DNA"/>
</dbReference>
<organism evidence="10 12">
    <name type="scientific">Raoultella planticola</name>
    <name type="common">Klebsiella planticola</name>
    <dbReference type="NCBI Taxonomy" id="575"/>
    <lineage>
        <taxon>Bacteria</taxon>
        <taxon>Pseudomonadati</taxon>
        <taxon>Pseudomonadota</taxon>
        <taxon>Gammaproteobacteria</taxon>
        <taxon>Enterobacterales</taxon>
        <taxon>Enterobacteriaceae</taxon>
        <taxon>Klebsiella/Raoultella group</taxon>
        <taxon>Raoultella</taxon>
    </lineage>
</organism>
<evidence type="ECO:0000313" key="11">
    <source>
        <dbReference type="Proteomes" id="UP000078124"/>
    </source>
</evidence>
<dbReference type="InterPro" id="IPR020846">
    <property type="entry name" value="MFS_dom"/>
</dbReference>
<evidence type="ECO:0000256" key="7">
    <source>
        <dbReference type="SAM" id="Phobius"/>
    </source>
</evidence>
<dbReference type="GO" id="GO:0022857">
    <property type="term" value="F:transmembrane transporter activity"/>
    <property type="evidence" value="ECO:0007669"/>
    <property type="project" value="InterPro"/>
</dbReference>
<accession>A0A2X2EIG5</accession>
<feature type="transmembrane region" description="Helical" evidence="7">
    <location>
        <begin position="303"/>
        <end position="322"/>
    </location>
</feature>
<dbReference type="CDD" id="cd17503">
    <property type="entry name" value="MFS_LmrB_MDR_like"/>
    <property type="match status" value="1"/>
</dbReference>
<dbReference type="PROSITE" id="PS50850">
    <property type="entry name" value="MFS"/>
    <property type="match status" value="1"/>
</dbReference>
<feature type="transmembrane region" description="Helical" evidence="7">
    <location>
        <begin position="255"/>
        <end position="273"/>
    </location>
</feature>
<feature type="transmembrane region" description="Helical" evidence="7">
    <location>
        <begin position="360"/>
        <end position="378"/>
    </location>
</feature>
<dbReference type="PANTHER" id="PTHR42718:SF46">
    <property type="entry name" value="BLR6921 PROTEIN"/>
    <property type="match status" value="1"/>
</dbReference>
<keyword evidence="3" id="KW-1003">Cell membrane</keyword>
<dbReference type="EMBL" id="FLAC01000002">
    <property type="protein sequence ID" value="SAP60375.1"/>
    <property type="molecule type" value="Genomic_DNA"/>
</dbReference>
<name>A0A2X2EIG5_RAOPL</name>
<feature type="domain" description="Major facilitator superfamily (MFS) profile" evidence="8">
    <location>
        <begin position="41"/>
        <end position="490"/>
    </location>
</feature>
<dbReference type="AlphaFoldDB" id="A0A2X2EIG5"/>
<dbReference type="Gene3D" id="1.20.1250.20">
    <property type="entry name" value="MFS general substrate transporter like domains"/>
    <property type="match status" value="1"/>
</dbReference>
<comment type="subcellular location">
    <subcellularLocation>
        <location evidence="1">Cell membrane</location>
        <topology evidence="1">Multi-pass membrane protein</topology>
    </subcellularLocation>
</comment>
<evidence type="ECO:0000256" key="6">
    <source>
        <dbReference type="ARBA" id="ARBA00023136"/>
    </source>
</evidence>
<dbReference type="GO" id="GO:0005886">
    <property type="term" value="C:plasma membrane"/>
    <property type="evidence" value="ECO:0007669"/>
    <property type="project" value="UniProtKB-SubCell"/>
</dbReference>
<dbReference type="Gene3D" id="1.20.1720.10">
    <property type="entry name" value="Multidrug resistance protein D"/>
    <property type="match status" value="1"/>
</dbReference>
<feature type="transmembrane region" description="Helical" evidence="7">
    <location>
        <begin position="228"/>
        <end position="249"/>
    </location>
</feature>
<feature type="transmembrane region" description="Helical" evidence="7">
    <location>
        <begin position="423"/>
        <end position="442"/>
    </location>
</feature>
<gene>
    <name evidence="10" type="primary">hsrA_1</name>
    <name evidence="10" type="ORF">NCTC12998_00833</name>
    <name evidence="9" type="ORF">SAMEA2273876_00771</name>
</gene>
<keyword evidence="5 7" id="KW-1133">Transmembrane helix</keyword>
<dbReference type="SUPFAM" id="SSF103473">
    <property type="entry name" value="MFS general substrate transporter"/>
    <property type="match status" value="1"/>
</dbReference>
<dbReference type="Proteomes" id="UP000345637">
    <property type="component" value="Unassembled WGS sequence"/>
</dbReference>
<evidence type="ECO:0000313" key="12">
    <source>
        <dbReference type="Proteomes" id="UP000345637"/>
    </source>
</evidence>
<feature type="transmembrane region" description="Helical" evidence="7">
    <location>
        <begin position="132"/>
        <end position="153"/>
    </location>
</feature>
<feature type="transmembrane region" description="Helical" evidence="7">
    <location>
        <begin position="42"/>
        <end position="64"/>
    </location>
</feature>
<proteinExistence type="predicted"/>
<evidence type="ECO:0000256" key="5">
    <source>
        <dbReference type="ARBA" id="ARBA00022989"/>
    </source>
</evidence>
<feature type="transmembrane region" description="Helical" evidence="7">
    <location>
        <begin position="384"/>
        <end position="411"/>
    </location>
</feature>
<feature type="transmembrane region" description="Helical" evidence="7">
    <location>
        <begin position="462"/>
        <end position="480"/>
    </location>
</feature>
<keyword evidence="2" id="KW-0813">Transport</keyword>
<dbReference type="Pfam" id="PF07690">
    <property type="entry name" value="MFS_1"/>
    <property type="match status" value="1"/>
</dbReference>
<dbReference type="InterPro" id="IPR011701">
    <property type="entry name" value="MFS"/>
</dbReference>
<evidence type="ECO:0000256" key="4">
    <source>
        <dbReference type="ARBA" id="ARBA00022692"/>
    </source>
</evidence>
<dbReference type="Proteomes" id="UP000078124">
    <property type="component" value="Unassembled WGS sequence"/>
</dbReference>
<dbReference type="PANTHER" id="PTHR42718">
    <property type="entry name" value="MAJOR FACILITATOR SUPERFAMILY MULTIDRUG TRANSPORTER MFSC"/>
    <property type="match status" value="1"/>
</dbReference>
<sequence length="498" mass="53954">MREIAELRACRFFLRSEPHQPMADTMSTDISSREGRAFSAPALLVAGAFFMEFLDGTVIATALPDMAKDFGIAAVDLNIGISAYLITLAVLIPASGWIADRFGARQIFTLALAIFTLASVFCGFASNVDTFVAMRILQGMGGALMVPVGRLAVLRTTPKDQLIKAIATLTWPALVAPIIGPPLGGFITRYASWHWIFFINVPLGLIAIALSLRIIPAIREEERRPFDLPGFFATSVAMVSLVSAMELLGDTRPQGWATLLLLGLGTGCMLFALRHFRRAEWPMVRLDALQVPTFRVTMYGGSLFRASISAVPFLLPLLFQVGFGMDPFHSGLLVLAVFVGNFTIKPATTPLIRWLGFRRLLLINGALNVISLLACAFLTPQTPIWLICMILYLGGVFRSIQFTGVSTLAFADVPPAQMSYANTLFSTASQLAVGLGITLGAIGIRMGEKASEWLSLTAVPGISFRLSFVFIAFICLVGMVDSLRLSKDAGSSVSERKK</sequence>
<evidence type="ECO:0000313" key="9">
    <source>
        <dbReference type="EMBL" id="SAP60375.1"/>
    </source>
</evidence>
<feature type="transmembrane region" description="Helical" evidence="7">
    <location>
        <begin position="328"/>
        <end position="348"/>
    </location>
</feature>
<evidence type="ECO:0000256" key="3">
    <source>
        <dbReference type="ARBA" id="ARBA00022475"/>
    </source>
</evidence>